<evidence type="ECO:0000256" key="2">
    <source>
        <dbReference type="SAM" id="Phobius"/>
    </source>
</evidence>
<evidence type="ECO:0000256" key="3">
    <source>
        <dbReference type="SAM" id="SignalP"/>
    </source>
</evidence>
<feature type="chain" id="PRO_5020208847" description="PXPV repeat-containing protein" evidence="3">
    <location>
        <begin position="23"/>
        <end position="159"/>
    </location>
</feature>
<dbReference type="RefSeq" id="WP_132571363.1">
    <property type="nucleotide sequence ID" value="NZ_CBCSGL010000015.1"/>
</dbReference>
<protein>
    <recommendedName>
        <fullName evidence="6">PXPV repeat-containing protein</fullName>
    </recommendedName>
</protein>
<keyword evidence="3" id="KW-0732">Signal</keyword>
<accession>A0A4R3V8C8</accession>
<dbReference type="EMBL" id="SMBU01000010">
    <property type="protein sequence ID" value="TCU98674.1"/>
    <property type="molecule type" value="Genomic_DNA"/>
</dbReference>
<keyword evidence="2" id="KW-1133">Transmembrane helix</keyword>
<proteinExistence type="predicted"/>
<keyword evidence="5" id="KW-1185">Reference proteome</keyword>
<dbReference type="AlphaFoldDB" id="A0A4R3V8C8"/>
<reference evidence="4 5" key="1">
    <citation type="submission" date="2019-03" db="EMBL/GenBank/DDBJ databases">
        <title>Genomic Encyclopedia of Type Strains, Phase IV (KMG-IV): sequencing the most valuable type-strain genomes for metagenomic binning, comparative biology and taxonomic classification.</title>
        <authorList>
            <person name="Goeker M."/>
        </authorList>
    </citation>
    <scope>NUCLEOTIDE SEQUENCE [LARGE SCALE GENOMIC DNA]</scope>
    <source>
        <strain evidence="4 5">DSM 654</strain>
    </source>
</reference>
<keyword evidence="2" id="KW-0812">Transmembrane</keyword>
<keyword evidence="2" id="KW-0472">Membrane</keyword>
<dbReference type="OrthoDB" id="196716at2"/>
<gene>
    <name evidence="4" type="ORF">EV671_1010123</name>
</gene>
<evidence type="ECO:0000313" key="5">
    <source>
        <dbReference type="Proteomes" id="UP000295110"/>
    </source>
</evidence>
<evidence type="ECO:0008006" key="6">
    <source>
        <dbReference type="Google" id="ProtNLM"/>
    </source>
</evidence>
<sequence>MKPFLRTLIVSALVASTGLAGAGPRHYDPPPYRHRDHDHDGWGLGGLILGLAIAVPLIALASQGDRPPEPVYVPPPAPLPPPAPPVYAPAPVYTPAPVPAPNRPAPVIYPRNGQSNAQIEADSRECNRWATTQQAAMSDSSVFQRAVEACMDGRGYTLR</sequence>
<feature type="compositionally biased region" description="Pro residues" evidence="1">
    <location>
        <begin position="69"/>
        <end position="104"/>
    </location>
</feature>
<feature type="signal peptide" evidence="3">
    <location>
        <begin position="1"/>
        <end position="22"/>
    </location>
</feature>
<feature type="transmembrane region" description="Helical" evidence="2">
    <location>
        <begin position="44"/>
        <end position="62"/>
    </location>
</feature>
<feature type="region of interest" description="Disordered" evidence="1">
    <location>
        <begin position="65"/>
        <end position="104"/>
    </location>
</feature>
<organism evidence="4 5">
    <name type="scientific">Roseateles saccharophilus</name>
    <name type="common">Pseudomonas saccharophila</name>
    <dbReference type="NCBI Taxonomy" id="304"/>
    <lineage>
        <taxon>Bacteria</taxon>
        <taxon>Pseudomonadati</taxon>
        <taxon>Pseudomonadota</taxon>
        <taxon>Betaproteobacteria</taxon>
        <taxon>Burkholderiales</taxon>
        <taxon>Sphaerotilaceae</taxon>
        <taxon>Roseateles</taxon>
    </lineage>
</organism>
<name>A0A4R3V8C8_ROSSA</name>
<evidence type="ECO:0000256" key="1">
    <source>
        <dbReference type="SAM" id="MobiDB-lite"/>
    </source>
</evidence>
<evidence type="ECO:0000313" key="4">
    <source>
        <dbReference type="EMBL" id="TCU98674.1"/>
    </source>
</evidence>
<comment type="caution">
    <text evidence="4">The sequence shown here is derived from an EMBL/GenBank/DDBJ whole genome shotgun (WGS) entry which is preliminary data.</text>
</comment>
<dbReference type="Proteomes" id="UP000295110">
    <property type="component" value="Unassembled WGS sequence"/>
</dbReference>